<dbReference type="InterPro" id="IPR014776">
    <property type="entry name" value="4pyrrole_Mease_sub2"/>
</dbReference>
<dbReference type="SUPFAM" id="SSF53790">
    <property type="entry name" value="Tetrapyrrole methylase"/>
    <property type="match status" value="1"/>
</dbReference>
<dbReference type="Proteomes" id="UP000002217">
    <property type="component" value="Chromosome"/>
</dbReference>
<feature type="domain" description="Tetrapyrrole methylase" evidence="7">
    <location>
        <begin position="7"/>
        <end position="206"/>
    </location>
</feature>
<dbReference type="InterPro" id="IPR008189">
    <property type="entry name" value="rRNA_ssu_MeTfrase_I"/>
</dbReference>
<evidence type="ECO:0000256" key="2">
    <source>
        <dbReference type="ARBA" id="ARBA00022552"/>
    </source>
</evidence>
<keyword evidence="9" id="KW-1185">Reference proteome</keyword>
<dbReference type="GO" id="GO:0070677">
    <property type="term" value="F:rRNA (cytosine-2'-O-)-methyltransferase activity"/>
    <property type="evidence" value="ECO:0007669"/>
    <property type="project" value="UniProtKB-UniRule"/>
</dbReference>
<dbReference type="STRING" id="485916.Dtox_0104"/>
<evidence type="ECO:0000256" key="6">
    <source>
        <dbReference type="HAMAP-Rule" id="MF_01877"/>
    </source>
</evidence>
<dbReference type="HOGENOM" id="CLU_044779_2_0_9"/>
<name>C8W2R1_DESAS</name>
<dbReference type="PROSITE" id="PS01296">
    <property type="entry name" value="RSMI"/>
    <property type="match status" value="1"/>
</dbReference>
<dbReference type="InterPro" id="IPR014777">
    <property type="entry name" value="4pyrrole_Mease_sub1"/>
</dbReference>
<dbReference type="RefSeq" id="WP_012813519.1">
    <property type="nucleotide sequence ID" value="NC_013216.1"/>
</dbReference>
<sequence length="288" mass="32096">MSNNAGKLYLCATPIGNLEDITLRVLRVLKEVDLIAAEDTRHTRKLLSHYDIHIPLTSYHRHNIEEKSQFLLTKLLAGEHIALVSDAGMPGISDPGEEMVALAIENGIEVIPLPGASAVIAALVISGFSTRSFMFAGFLPASKKARRDRLIELKKQTETLVFYEAPHRITEMLQDVMHCLGDRRISLSRELTKKFEQTVRGTASEAINSLKTDRPRGEFTVVVEGAGESESGEVADLWGDMTIAEHVELFLLQGLDRKEALKRVAVLRGIPKKEVYSHYVQSKENLLR</sequence>
<dbReference type="InterPro" id="IPR035996">
    <property type="entry name" value="4pyrrol_Methylase_sf"/>
</dbReference>
<reference evidence="8 9" key="1">
    <citation type="journal article" date="2009" name="Stand. Genomic Sci.">
        <title>Complete genome sequence of Desulfotomaculum acetoxidans type strain (5575).</title>
        <authorList>
            <person name="Spring S."/>
            <person name="Lapidus A."/>
            <person name="Schroder M."/>
            <person name="Gleim D."/>
            <person name="Sims D."/>
            <person name="Meincke L."/>
            <person name="Glavina Del Rio T."/>
            <person name="Tice H."/>
            <person name="Copeland A."/>
            <person name="Cheng J.F."/>
            <person name="Lucas S."/>
            <person name="Chen F."/>
            <person name="Nolan M."/>
            <person name="Bruce D."/>
            <person name="Goodwin L."/>
            <person name="Pitluck S."/>
            <person name="Ivanova N."/>
            <person name="Mavromatis K."/>
            <person name="Mikhailova N."/>
            <person name="Pati A."/>
            <person name="Chen A."/>
            <person name="Palaniappan K."/>
            <person name="Land M."/>
            <person name="Hauser L."/>
            <person name="Chang Y.J."/>
            <person name="Jeffries C.D."/>
            <person name="Chain P."/>
            <person name="Saunders E."/>
            <person name="Brettin T."/>
            <person name="Detter J.C."/>
            <person name="Goker M."/>
            <person name="Bristow J."/>
            <person name="Eisen J.A."/>
            <person name="Markowitz V."/>
            <person name="Hugenholtz P."/>
            <person name="Kyrpides N.C."/>
            <person name="Klenk H.P."/>
            <person name="Han C."/>
        </authorList>
    </citation>
    <scope>NUCLEOTIDE SEQUENCE [LARGE SCALE GENOMIC DNA]</scope>
    <source>
        <strain evidence="9">ATCC 49208 / DSM 771 / VKM B-1644</strain>
    </source>
</reference>
<dbReference type="KEGG" id="dae:Dtox_0104"/>
<dbReference type="eggNOG" id="COG0313">
    <property type="taxonomic scope" value="Bacteria"/>
</dbReference>
<keyword evidence="1 6" id="KW-0963">Cytoplasm</keyword>
<dbReference type="PANTHER" id="PTHR46111">
    <property type="entry name" value="RIBOSOMAL RNA SMALL SUBUNIT METHYLTRANSFERASE I"/>
    <property type="match status" value="1"/>
</dbReference>
<dbReference type="NCBIfam" id="TIGR00096">
    <property type="entry name" value="16S rRNA (cytidine(1402)-2'-O)-methyltransferase"/>
    <property type="match status" value="1"/>
</dbReference>
<keyword evidence="2 6" id="KW-0698">rRNA processing</keyword>
<dbReference type="InterPro" id="IPR000878">
    <property type="entry name" value="4pyrrol_Mease"/>
</dbReference>
<dbReference type="Pfam" id="PF00590">
    <property type="entry name" value="TP_methylase"/>
    <property type="match status" value="1"/>
</dbReference>
<evidence type="ECO:0000256" key="1">
    <source>
        <dbReference type="ARBA" id="ARBA00022490"/>
    </source>
</evidence>
<comment type="similarity">
    <text evidence="6">Belongs to the methyltransferase superfamily. RsmI family.</text>
</comment>
<evidence type="ECO:0000313" key="8">
    <source>
        <dbReference type="EMBL" id="ACV61067.1"/>
    </source>
</evidence>
<dbReference type="PIRSF" id="PIRSF005917">
    <property type="entry name" value="MTase_YraL"/>
    <property type="match status" value="1"/>
</dbReference>
<accession>C8W2R1</accession>
<dbReference type="GO" id="GO:0005737">
    <property type="term" value="C:cytoplasm"/>
    <property type="evidence" value="ECO:0007669"/>
    <property type="project" value="UniProtKB-SubCell"/>
</dbReference>
<organism evidence="8 9">
    <name type="scientific">Desulfofarcimen acetoxidans (strain ATCC 49208 / DSM 771 / KCTC 5769 / VKM B-1644 / 5575)</name>
    <name type="common">Desulfotomaculum acetoxidans</name>
    <dbReference type="NCBI Taxonomy" id="485916"/>
    <lineage>
        <taxon>Bacteria</taxon>
        <taxon>Bacillati</taxon>
        <taxon>Bacillota</taxon>
        <taxon>Clostridia</taxon>
        <taxon>Eubacteriales</taxon>
        <taxon>Peptococcaceae</taxon>
        <taxon>Desulfofarcimen</taxon>
    </lineage>
</organism>
<dbReference type="EC" id="2.1.1.198" evidence="6"/>
<dbReference type="CDD" id="cd11648">
    <property type="entry name" value="RsmI"/>
    <property type="match status" value="1"/>
</dbReference>
<keyword evidence="3 6" id="KW-0489">Methyltransferase</keyword>
<dbReference type="Gene3D" id="3.30.950.10">
    <property type="entry name" value="Methyltransferase, Cobalt-precorrin-4 Transmethylase, Domain 2"/>
    <property type="match status" value="1"/>
</dbReference>
<dbReference type="InterPro" id="IPR018063">
    <property type="entry name" value="SAM_MeTrfase_RsmI_CS"/>
</dbReference>
<dbReference type="Gene3D" id="3.40.1010.10">
    <property type="entry name" value="Cobalt-precorrin-4 Transmethylase, Domain 1"/>
    <property type="match status" value="1"/>
</dbReference>
<protein>
    <recommendedName>
        <fullName evidence="6">Ribosomal RNA small subunit methyltransferase I</fullName>
        <ecNumber evidence="6">2.1.1.198</ecNumber>
    </recommendedName>
    <alternativeName>
        <fullName evidence="6">16S rRNA 2'-O-ribose C1402 methyltransferase</fullName>
    </alternativeName>
    <alternativeName>
        <fullName evidence="6">rRNA (cytidine-2'-O-)-methyltransferase RsmI</fullName>
    </alternativeName>
</protein>
<dbReference type="HAMAP" id="MF_01877">
    <property type="entry name" value="16SrRNA_methyltr_I"/>
    <property type="match status" value="1"/>
</dbReference>
<comment type="catalytic activity">
    <reaction evidence="6">
        <text>cytidine(1402) in 16S rRNA + S-adenosyl-L-methionine = 2'-O-methylcytidine(1402) in 16S rRNA + S-adenosyl-L-homocysteine + H(+)</text>
        <dbReference type="Rhea" id="RHEA:42924"/>
        <dbReference type="Rhea" id="RHEA-COMP:10285"/>
        <dbReference type="Rhea" id="RHEA-COMP:10286"/>
        <dbReference type="ChEBI" id="CHEBI:15378"/>
        <dbReference type="ChEBI" id="CHEBI:57856"/>
        <dbReference type="ChEBI" id="CHEBI:59789"/>
        <dbReference type="ChEBI" id="CHEBI:74495"/>
        <dbReference type="ChEBI" id="CHEBI:82748"/>
        <dbReference type="EC" id="2.1.1.198"/>
    </reaction>
</comment>
<evidence type="ECO:0000259" key="7">
    <source>
        <dbReference type="Pfam" id="PF00590"/>
    </source>
</evidence>
<dbReference type="FunFam" id="3.30.950.10:FF:000002">
    <property type="entry name" value="Ribosomal RNA small subunit methyltransferase I"/>
    <property type="match status" value="1"/>
</dbReference>
<evidence type="ECO:0000256" key="5">
    <source>
        <dbReference type="ARBA" id="ARBA00022691"/>
    </source>
</evidence>
<evidence type="ECO:0000256" key="3">
    <source>
        <dbReference type="ARBA" id="ARBA00022603"/>
    </source>
</evidence>
<dbReference type="AlphaFoldDB" id="C8W2R1"/>
<dbReference type="OrthoDB" id="9809084at2"/>
<evidence type="ECO:0000313" key="9">
    <source>
        <dbReference type="Proteomes" id="UP000002217"/>
    </source>
</evidence>
<dbReference type="PANTHER" id="PTHR46111:SF1">
    <property type="entry name" value="RIBOSOMAL RNA SMALL SUBUNIT METHYLTRANSFERASE I"/>
    <property type="match status" value="1"/>
</dbReference>
<keyword evidence="4 6" id="KW-0808">Transferase</keyword>
<dbReference type="FunFam" id="3.40.1010.10:FF:000002">
    <property type="entry name" value="Ribosomal RNA small subunit methyltransferase I"/>
    <property type="match status" value="1"/>
</dbReference>
<dbReference type="EMBL" id="CP001720">
    <property type="protein sequence ID" value="ACV61067.1"/>
    <property type="molecule type" value="Genomic_DNA"/>
</dbReference>
<keyword evidence="5 6" id="KW-0949">S-adenosyl-L-methionine</keyword>
<proteinExistence type="inferred from homology"/>
<comment type="subcellular location">
    <subcellularLocation>
        <location evidence="6">Cytoplasm</location>
    </subcellularLocation>
</comment>
<evidence type="ECO:0000256" key="4">
    <source>
        <dbReference type="ARBA" id="ARBA00022679"/>
    </source>
</evidence>
<comment type="function">
    <text evidence="6">Catalyzes the 2'-O-methylation of the ribose of cytidine 1402 (C1402) in 16S rRNA.</text>
</comment>
<gene>
    <name evidence="6" type="primary">rsmI</name>
    <name evidence="8" type="ordered locus">Dtox_0104</name>
</gene>